<evidence type="ECO:0000256" key="8">
    <source>
        <dbReference type="ARBA" id="ARBA00022695"/>
    </source>
</evidence>
<evidence type="ECO:0000256" key="7">
    <source>
        <dbReference type="ARBA" id="ARBA00022694"/>
    </source>
</evidence>
<keyword evidence="6 13" id="KW-0808">Transferase</keyword>
<evidence type="ECO:0000256" key="4">
    <source>
        <dbReference type="ARBA" id="ARBA00015492"/>
    </source>
</evidence>
<dbReference type="Pfam" id="PF03481">
    <property type="entry name" value="Sua5_C"/>
    <property type="match status" value="1"/>
</dbReference>
<dbReference type="RefSeq" id="WP_310265379.1">
    <property type="nucleotide sequence ID" value="NZ_JAVDXU010000002.1"/>
</dbReference>
<keyword evidence="5 13" id="KW-0963">Cytoplasm</keyword>
<keyword evidence="16" id="KW-1185">Reference proteome</keyword>
<keyword evidence="8 13" id="KW-0548">Nucleotidyltransferase</keyword>
<evidence type="ECO:0000256" key="5">
    <source>
        <dbReference type="ARBA" id="ARBA00022490"/>
    </source>
</evidence>
<dbReference type="EMBL" id="JAVDXU010000002">
    <property type="protein sequence ID" value="MDR7269963.1"/>
    <property type="molecule type" value="Genomic_DNA"/>
</dbReference>
<gene>
    <name evidence="15" type="ORF">J2X20_002621</name>
</gene>
<keyword evidence="9 13" id="KW-0547">Nucleotide-binding</keyword>
<comment type="similarity">
    <text evidence="2 13">Belongs to the SUA5 family.</text>
</comment>
<dbReference type="PROSITE" id="PS51163">
    <property type="entry name" value="YRDC"/>
    <property type="match status" value="1"/>
</dbReference>
<dbReference type="InterPro" id="IPR038385">
    <property type="entry name" value="Sua5/YwlC_C"/>
</dbReference>
<dbReference type="InterPro" id="IPR017945">
    <property type="entry name" value="DHBP_synth_RibB-like_a/b_dom"/>
</dbReference>
<organism evidence="15 16">
    <name type="scientific">Roseateles saccharophilus</name>
    <name type="common">Pseudomonas saccharophila</name>
    <dbReference type="NCBI Taxonomy" id="304"/>
    <lineage>
        <taxon>Bacteria</taxon>
        <taxon>Pseudomonadati</taxon>
        <taxon>Pseudomonadota</taxon>
        <taxon>Betaproteobacteria</taxon>
        <taxon>Burkholderiales</taxon>
        <taxon>Sphaerotilaceae</taxon>
        <taxon>Roseateles</taxon>
    </lineage>
</organism>
<dbReference type="Gene3D" id="3.90.870.10">
    <property type="entry name" value="DHBP synthase"/>
    <property type="match status" value="1"/>
</dbReference>
<evidence type="ECO:0000256" key="1">
    <source>
        <dbReference type="ARBA" id="ARBA00004496"/>
    </source>
</evidence>
<evidence type="ECO:0000256" key="6">
    <source>
        <dbReference type="ARBA" id="ARBA00022679"/>
    </source>
</evidence>
<keyword evidence="7 13" id="KW-0819">tRNA processing</keyword>
<evidence type="ECO:0000259" key="14">
    <source>
        <dbReference type="PROSITE" id="PS51163"/>
    </source>
</evidence>
<comment type="subcellular location">
    <subcellularLocation>
        <location evidence="1 13">Cytoplasm</location>
    </subcellularLocation>
</comment>
<feature type="domain" description="YrdC-like" evidence="14">
    <location>
        <begin position="9"/>
        <end position="198"/>
    </location>
</feature>
<evidence type="ECO:0000256" key="3">
    <source>
        <dbReference type="ARBA" id="ARBA00012584"/>
    </source>
</evidence>
<accession>A0ABU1YM74</accession>
<sequence length="328" mass="33956">MLLLPGNDPEAIQAAARRLAAGDLLGLPTETVYGLAARADEDAAVARIFAAKGRPSDHPLIVHVLDAAGAEPFADHLPATARRLMEAFWPGPLTVIVPRKPGVATGAAGGQATIAVRAPAHPVARAVLAAARELGVQGVAAPSANRFGRVSPTLAKHVVEEFGPELMVLDGGACEVGIESSIVDCSRERPALLRPGLISRTRIEAVLGQALAEPDATAPKASGTLAAHYAPSAHVRLLDAQQLALRSATAAASGGLEGVAVYSRAQLPAWRWQAMPTDPAAAAHELFAVLRALDAAGAREIWVEAPPRDPAWDGVRDRLSRAAAAFAD</sequence>
<dbReference type="SUPFAM" id="SSF55821">
    <property type="entry name" value="YrdC/RibB"/>
    <property type="match status" value="1"/>
</dbReference>
<dbReference type="PIRSF" id="PIRSF004930">
    <property type="entry name" value="Tln_factor_SUA5"/>
    <property type="match status" value="1"/>
</dbReference>
<evidence type="ECO:0000256" key="11">
    <source>
        <dbReference type="ARBA" id="ARBA00029774"/>
    </source>
</evidence>
<dbReference type="Proteomes" id="UP001180453">
    <property type="component" value="Unassembled WGS sequence"/>
</dbReference>
<dbReference type="GO" id="GO:0061710">
    <property type="term" value="F:L-threonylcarbamoyladenylate synthase"/>
    <property type="evidence" value="ECO:0007669"/>
    <property type="project" value="UniProtKB-EC"/>
</dbReference>
<evidence type="ECO:0000256" key="12">
    <source>
        <dbReference type="ARBA" id="ARBA00048366"/>
    </source>
</evidence>
<dbReference type="PANTHER" id="PTHR17490">
    <property type="entry name" value="SUA5"/>
    <property type="match status" value="1"/>
</dbReference>
<proteinExistence type="inferred from homology"/>
<dbReference type="Pfam" id="PF01300">
    <property type="entry name" value="Sua5_yciO_yrdC"/>
    <property type="match status" value="1"/>
</dbReference>
<evidence type="ECO:0000256" key="2">
    <source>
        <dbReference type="ARBA" id="ARBA00007663"/>
    </source>
</evidence>
<protein>
    <recommendedName>
        <fullName evidence="4 13">Threonylcarbamoyl-AMP synthase</fullName>
        <shortName evidence="13">TC-AMP synthase</shortName>
        <ecNumber evidence="3 13">2.7.7.87</ecNumber>
    </recommendedName>
    <alternativeName>
        <fullName evidence="11 13">L-threonylcarbamoyladenylate synthase</fullName>
    </alternativeName>
</protein>
<dbReference type="InterPro" id="IPR006070">
    <property type="entry name" value="Sua5-like_dom"/>
</dbReference>
<evidence type="ECO:0000256" key="9">
    <source>
        <dbReference type="ARBA" id="ARBA00022741"/>
    </source>
</evidence>
<keyword evidence="10 13" id="KW-0067">ATP-binding</keyword>
<dbReference type="EC" id="2.7.7.87" evidence="3 13"/>
<evidence type="ECO:0000313" key="16">
    <source>
        <dbReference type="Proteomes" id="UP001180453"/>
    </source>
</evidence>
<evidence type="ECO:0000256" key="13">
    <source>
        <dbReference type="PIRNR" id="PIRNR004930"/>
    </source>
</evidence>
<dbReference type="PANTHER" id="PTHR17490:SF16">
    <property type="entry name" value="THREONYLCARBAMOYL-AMP SYNTHASE"/>
    <property type="match status" value="1"/>
</dbReference>
<evidence type="ECO:0000256" key="10">
    <source>
        <dbReference type="ARBA" id="ARBA00022840"/>
    </source>
</evidence>
<comment type="caution">
    <text evidence="15">The sequence shown here is derived from an EMBL/GenBank/DDBJ whole genome shotgun (WGS) entry which is preliminary data.</text>
</comment>
<dbReference type="Gene3D" id="3.40.50.11030">
    <property type="entry name" value="Threonylcarbamoyl-AMP synthase, C-terminal domain"/>
    <property type="match status" value="1"/>
</dbReference>
<dbReference type="NCBIfam" id="TIGR00057">
    <property type="entry name" value="L-threonylcarbamoyladenylate synthase"/>
    <property type="match status" value="1"/>
</dbReference>
<dbReference type="InterPro" id="IPR050156">
    <property type="entry name" value="TC-AMP_synthase_SUA5"/>
</dbReference>
<evidence type="ECO:0000313" key="15">
    <source>
        <dbReference type="EMBL" id="MDR7269963.1"/>
    </source>
</evidence>
<comment type="catalytic activity">
    <reaction evidence="12 13">
        <text>L-threonine + hydrogencarbonate + ATP = L-threonylcarbamoyladenylate + diphosphate + H2O</text>
        <dbReference type="Rhea" id="RHEA:36407"/>
        <dbReference type="ChEBI" id="CHEBI:15377"/>
        <dbReference type="ChEBI" id="CHEBI:17544"/>
        <dbReference type="ChEBI" id="CHEBI:30616"/>
        <dbReference type="ChEBI" id="CHEBI:33019"/>
        <dbReference type="ChEBI" id="CHEBI:57926"/>
        <dbReference type="ChEBI" id="CHEBI:73682"/>
        <dbReference type="EC" id="2.7.7.87"/>
    </reaction>
</comment>
<reference evidence="15 16" key="1">
    <citation type="submission" date="2023-07" db="EMBL/GenBank/DDBJ databases">
        <title>Sorghum-associated microbial communities from plants grown in Nebraska, USA.</title>
        <authorList>
            <person name="Schachtman D."/>
        </authorList>
    </citation>
    <scope>NUCLEOTIDE SEQUENCE [LARGE SCALE GENOMIC DNA]</scope>
    <source>
        <strain evidence="15 16">BE314</strain>
    </source>
</reference>
<dbReference type="InterPro" id="IPR005145">
    <property type="entry name" value="Sua5_C"/>
</dbReference>
<dbReference type="InterPro" id="IPR010923">
    <property type="entry name" value="T(6)A37_SUA5"/>
</dbReference>
<name>A0ABU1YM74_ROSSA</name>
<comment type="function">
    <text evidence="13">Required for the formation of a threonylcarbamoyl group on adenosine at position 37 (t(6)A37) in tRNAs that read codons beginning with adenine.</text>
</comment>